<evidence type="ECO:0000256" key="1">
    <source>
        <dbReference type="ARBA" id="ARBA00022614"/>
    </source>
</evidence>
<dbReference type="GO" id="GO:0016323">
    <property type="term" value="C:basolateral plasma membrane"/>
    <property type="evidence" value="ECO:0007669"/>
    <property type="project" value="TreeGrafter"/>
</dbReference>
<evidence type="ECO:0000313" key="5">
    <source>
        <dbReference type="Proteomes" id="UP000287033"/>
    </source>
</evidence>
<dbReference type="PANTHER" id="PTHR23119:SF57">
    <property type="entry name" value="PROTEIN SCRIBBLE HOMOLOG"/>
    <property type="match status" value="1"/>
</dbReference>
<dbReference type="Pfam" id="PF00560">
    <property type="entry name" value="LRR_1"/>
    <property type="match status" value="1"/>
</dbReference>
<dbReference type="AlphaFoldDB" id="A0A401RHY4"/>
<dbReference type="SUPFAM" id="SSF52058">
    <property type="entry name" value="L domain-like"/>
    <property type="match status" value="1"/>
</dbReference>
<proteinExistence type="predicted"/>
<keyword evidence="1" id="KW-0433">Leucine-rich repeat</keyword>
<keyword evidence="5" id="KW-1185">Reference proteome</keyword>
<reference evidence="4 5" key="1">
    <citation type="journal article" date="2018" name="Nat. Ecol. Evol.">
        <title>Shark genomes provide insights into elasmobranch evolution and the origin of vertebrates.</title>
        <authorList>
            <person name="Hara Y"/>
            <person name="Yamaguchi K"/>
            <person name="Onimaru K"/>
            <person name="Kadota M"/>
            <person name="Koyanagi M"/>
            <person name="Keeley SD"/>
            <person name="Tatsumi K"/>
            <person name="Tanaka K"/>
            <person name="Motone F"/>
            <person name="Kageyama Y"/>
            <person name="Nozu R"/>
            <person name="Adachi N"/>
            <person name="Nishimura O"/>
            <person name="Nakagawa R"/>
            <person name="Tanegashima C"/>
            <person name="Kiyatake I"/>
            <person name="Matsumoto R"/>
            <person name="Murakumo K"/>
            <person name="Nishida K"/>
            <person name="Terakita A"/>
            <person name="Kuratani S"/>
            <person name="Sato K"/>
            <person name="Hyodo S Kuraku.S."/>
        </authorList>
    </citation>
    <scope>NUCLEOTIDE SEQUENCE [LARGE SCALE GENOMIC DNA]</scope>
</reference>
<organism evidence="4 5">
    <name type="scientific">Chiloscyllium punctatum</name>
    <name type="common">Brownbanded bambooshark</name>
    <name type="synonym">Hemiscyllium punctatum</name>
    <dbReference type="NCBI Taxonomy" id="137246"/>
    <lineage>
        <taxon>Eukaryota</taxon>
        <taxon>Metazoa</taxon>
        <taxon>Chordata</taxon>
        <taxon>Craniata</taxon>
        <taxon>Vertebrata</taxon>
        <taxon>Chondrichthyes</taxon>
        <taxon>Elasmobranchii</taxon>
        <taxon>Galeomorphii</taxon>
        <taxon>Galeoidea</taxon>
        <taxon>Orectolobiformes</taxon>
        <taxon>Hemiscylliidae</taxon>
        <taxon>Chiloscyllium</taxon>
    </lineage>
</organism>
<dbReference type="FunFam" id="3.80.10.10:FF:000036">
    <property type="entry name" value="protein scribble homolog isoform X1"/>
    <property type="match status" value="1"/>
</dbReference>
<dbReference type="InterPro" id="IPR001611">
    <property type="entry name" value="Leu-rich_rpt"/>
</dbReference>
<dbReference type="InterPro" id="IPR032675">
    <property type="entry name" value="LRR_dom_sf"/>
</dbReference>
<dbReference type="Gene3D" id="3.80.10.10">
    <property type="entry name" value="Ribonuclease Inhibitor"/>
    <property type="match status" value="2"/>
</dbReference>
<dbReference type="GO" id="GO:0098968">
    <property type="term" value="P:neurotransmitter receptor transport postsynaptic membrane to endosome"/>
    <property type="evidence" value="ECO:0007669"/>
    <property type="project" value="TreeGrafter"/>
</dbReference>
<feature type="region of interest" description="Disordered" evidence="3">
    <location>
        <begin position="299"/>
        <end position="323"/>
    </location>
</feature>
<dbReference type="PANTHER" id="PTHR23119">
    <property type="entry name" value="DISCS LARGE"/>
    <property type="match status" value="1"/>
</dbReference>
<dbReference type="GO" id="GO:0098609">
    <property type="term" value="P:cell-cell adhesion"/>
    <property type="evidence" value="ECO:0007669"/>
    <property type="project" value="TreeGrafter"/>
</dbReference>
<dbReference type="Pfam" id="PF13855">
    <property type="entry name" value="LRR_8"/>
    <property type="match status" value="1"/>
</dbReference>
<dbReference type="OrthoDB" id="676979at2759"/>
<keyword evidence="2" id="KW-0677">Repeat</keyword>
<feature type="region of interest" description="Disordered" evidence="3">
    <location>
        <begin position="259"/>
        <end position="286"/>
    </location>
</feature>
<name>A0A401RHY4_CHIPU</name>
<dbReference type="InterPro" id="IPR050614">
    <property type="entry name" value="Synaptic_Scaffolding_LAP-MAGUK"/>
</dbReference>
<evidence type="ECO:0000256" key="3">
    <source>
        <dbReference type="SAM" id="MobiDB-lite"/>
    </source>
</evidence>
<dbReference type="GO" id="GO:0014069">
    <property type="term" value="C:postsynaptic density"/>
    <property type="evidence" value="ECO:0007669"/>
    <property type="project" value="TreeGrafter"/>
</dbReference>
<dbReference type="EMBL" id="BEZZ01004228">
    <property type="protein sequence ID" value="GCC17755.1"/>
    <property type="molecule type" value="Genomic_DNA"/>
</dbReference>
<gene>
    <name evidence="4" type="ORF">chiPu_0021577</name>
</gene>
<sequence>MDPLARLTVILRPPIAVEKVPCFSGSGAGRRRLCCQLLFLGYCFPGLDTELSSGITSVLKFSDVLFVIPGQLKQLSILKVDQNRLTELTEAVGECCHLTELILTENLLTTLPRSIGKLKKLTNLNVDRNRLLALPAELGGCVSLNVLSLRDNRLTHLPPELANASEIHVLDVAGNRLMNLPFALTNLNLKALWLAENQSQPMLKFQTEDDEKTGEKVLTCYLLPQQPSPSLENLLNDSLDEGWTEPNLNRVSVIQFQEELKDDEENEEEAERRGRLQRRATPHPSELKVMKQAIEERRGEALTMKAQDQLSSPESPQPPVSAFTSRAYSYGSLSYQFILKK</sequence>
<dbReference type="GO" id="GO:0005912">
    <property type="term" value="C:adherens junction"/>
    <property type="evidence" value="ECO:0007669"/>
    <property type="project" value="TreeGrafter"/>
</dbReference>
<evidence type="ECO:0000256" key="2">
    <source>
        <dbReference type="ARBA" id="ARBA00022737"/>
    </source>
</evidence>
<dbReference type="GO" id="GO:0043113">
    <property type="term" value="P:receptor clustering"/>
    <property type="evidence" value="ECO:0007669"/>
    <property type="project" value="TreeGrafter"/>
</dbReference>
<dbReference type="Proteomes" id="UP000287033">
    <property type="component" value="Unassembled WGS sequence"/>
</dbReference>
<dbReference type="STRING" id="137246.A0A401RHY4"/>
<accession>A0A401RHY4</accession>
<dbReference type="GO" id="GO:0045211">
    <property type="term" value="C:postsynaptic membrane"/>
    <property type="evidence" value="ECO:0007669"/>
    <property type="project" value="TreeGrafter"/>
</dbReference>
<dbReference type="GO" id="GO:0019901">
    <property type="term" value="F:protein kinase binding"/>
    <property type="evidence" value="ECO:0007669"/>
    <property type="project" value="TreeGrafter"/>
</dbReference>
<dbReference type="GO" id="GO:0098887">
    <property type="term" value="P:neurotransmitter receptor transport, endosome to postsynaptic membrane"/>
    <property type="evidence" value="ECO:0007669"/>
    <property type="project" value="TreeGrafter"/>
</dbReference>
<protein>
    <submittedName>
        <fullName evidence="4">Uncharacterized protein</fullName>
    </submittedName>
</protein>
<dbReference type="GO" id="GO:0045197">
    <property type="term" value="P:establishment or maintenance of epithelial cell apical/basal polarity"/>
    <property type="evidence" value="ECO:0007669"/>
    <property type="project" value="TreeGrafter"/>
</dbReference>
<feature type="compositionally biased region" description="Acidic residues" evidence="3">
    <location>
        <begin position="260"/>
        <end position="269"/>
    </location>
</feature>
<evidence type="ECO:0000313" key="4">
    <source>
        <dbReference type="EMBL" id="GCC17755.1"/>
    </source>
</evidence>
<dbReference type="InterPro" id="IPR003591">
    <property type="entry name" value="Leu-rich_rpt_typical-subtyp"/>
</dbReference>
<comment type="caution">
    <text evidence="4">The sequence shown here is derived from an EMBL/GenBank/DDBJ whole genome shotgun (WGS) entry which is preliminary data.</text>
</comment>
<dbReference type="PROSITE" id="PS51450">
    <property type="entry name" value="LRR"/>
    <property type="match status" value="1"/>
</dbReference>
<dbReference type="SMART" id="SM00369">
    <property type="entry name" value="LRR_TYP"/>
    <property type="match status" value="4"/>
</dbReference>
<dbReference type="SMART" id="SM00364">
    <property type="entry name" value="LRR_BAC"/>
    <property type="match status" value="4"/>
</dbReference>